<dbReference type="Proteomes" id="UP000009046">
    <property type="component" value="Unassembled WGS sequence"/>
</dbReference>
<evidence type="ECO:0000313" key="7">
    <source>
        <dbReference type="EnsemblMetazoa" id="PHUM156960-PA"/>
    </source>
</evidence>
<feature type="domain" description="Thioredoxin" evidence="5">
    <location>
        <begin position="1"/>
        <end position="106"/>
    </location>
</feature>
<feature type="site" description="Contributes to redox potential value" evidence="3">
    <location>
        <position position="34"/>
    </location>
</feature>
<dbReference type="HOGENOM" id="CLU_090389_14_6_1"/>
<keyword evidence="8" id="KW-1185">Reference proteome</keyword>
<feature type="disulfide bond" description="Redox-active" evidence="4">
    <location>
        <begin position="33"/>
        <end position="36"/>
    </location>
</feature>
<dbReference type="CDD" id="cd02947">
    <property type="entry name" value="TRX_family"/>
    <property type="match status" value="1"/>
</dbReference>
<evidence type="ECO:0000259" key="5">
    <source>
        <dbReference type="PROSITE" id="PS51352"/>
    </source>
</evidence>
<name>E0VFG1_PEDHC</name>
<dbReference type="EMBL" id="AAZO01001835">
    <property type="status" value="NOT_ANNOTATED_CDS"/>
    <property type="molecule type" value="Genomic_DNA"/>
</dbReference>
<reference evidence="6" key="1">
    <citation type="submission" date="2007-04" db="EMBL/GenBank/DDBJ databases">
        <title>Annotation of Pediculus humanus corporis strain USDA.</title>
        <authorList>
            <person name="Kirkness E."/>
            <person name="Hannick L."/>
            <person name="Hass B."/>
            <person name="Bruggner R."/>
            <person name="Lawson D."/>
            <person name="Bidwell S."/>
            <person name="Joardar V."/>
            <person name="Caler E."/>
            <person name="Walenz B."/>
            <person name="Inman J."/>
            <person name="Schobel S."/>
            <person name="Galinsky K."/>
            <person name="Amedeo P."/>
            <person name="Strausberg R."/>
        </authorList>
    </citation>
    <scope>NUCLEOTIDE SEQUENCE</scope>
    <source>
        <strain evidence="6">USDA</strain>
    </source>
</reference>
<gene>
    <name evidence="7" type="primary">8236507</name>
    <name evidence="6" type="ORF">Phum_PHUM156960</name>
</gene>
<keyword evidence="1 4" id="KW-1015">Disulfide bond</keyword>
<dbReference type="CTD" id="8236507"/>
<dbReference type="EMBL" id="DS235111">
    <property type="protein sequence ID" value="EEB12117.1"/>
    <property type="molecule type" value="Genomic_DNA"/>
</dbReference>
<dbReference type="Gene3D" id="3.40.30.10">
    <property type="entry name" value="Glutaredoxin"/>
    <property type="match status" value="1"/>
</dbReference>
<dbReference type="PIRSF" id="PIRSF000077">
    <property type="entry name" value="Thioredoxin"/>
    <property type="match status" value="1"/>
</dbReference>
<sequence>MVSLTMFEHKDLSVKIQEAGNKLVVIDFYAVWCGPCKQIAPKIEELELQYTNVVFLKVDIDENEEIAADYDISAMPTFVFIKNGNKLDSFTGANITKLQSTVDKYL</sequence>
<evidence type="ECO:0000313" key="6">
    <source>
        <dbReference type="EMBL" id="EEB12117.1"/>
    </source>
</evidence>
<dbReference type="STRING" id="121224.E0VFG1"/>
<dbReference type="PANTHER" id="PTHR46115">
    <property type="entry name" value="THIOREDOXIN-LIKE PROTEIN 1"/>
    <property type="match status" value="1"/>
</dbReference>
<dbReference type="OMA" id="HIHYVTD"/>
<keyword evidence="4" id="KW-0676">Redox-active center</keyword>
<dbReference type="eggNOG" id="KOG0907">
    <property type="taxonomic scope" value="Eukaryota"/>
</dbReference>
<dbReference type="EnsemblMetazoa" id="PHUM156960-RA">
    <property type="protein sequence ID" value="PHUM156960-PA"/>
    <property type="gene ID" value="PHUM156960"/>
</dbReference>
<dbReference type="InterPro" id="IPR036249">
    <property type="entry name" value="Thioredoxin-like_sf"/>
</dbReference>
<feature type="active site" description="Nucleophile" evidence="3">
    <location>
        <position position="33"/>
    </location>
</feature>
<dbReference type="VEuPathDB" id="VectorBase:PHUM156960"/>
<dbReference type="GeneID" id="8236507"/>
<accession>E0VFG1</accession>
<dbReference type="FunFam" id="3.40.30.10:FF:000245">
    <property type="entry name" value="Thioredoxin"/>
    <property type="match status" value="1"/>
</dbReference>
<evidence type="ECO:0000256" key="2">
    <source>
        <dbReference type="PIRNR" id="PIRNR000077"/>
    </source>
</evidence>
<evidence type="ECO:0000256" key="1">
    <source>
        <dbReference type="ARBA" id="ARBA00023157"/>
    </source>
</evidence>
<reference evidence="7" key="3">
    <citation type="submission" date="2021-02" db="UniProtKB">
        <authorList>
            <consortium name="EnsemblMetazoa"/>
        </authorList>
    </citation>
    <scope>IDENTIFICATION</scope>
    <source>
        <strain evidence="7">USDA</strain>
    </source>
</reference>
<dbReference type="SUPFAM" id="SSF52833">
    <property type="entry name" value="Thioredoxin-like"/>
    <property type="match status" value="1"/>
</dbReference>
<dbReference type="AlphaFoldDB" id="E0VFG1"/>
<reference evidence="6" key="2">
    <citation type="submission" date="2007-04" db="EMBL/GenBank/DDBJ databases">
        <title>The genome of the human body louse.</title>
        <authorList>
            <consortium name="The Human Body Louse Genome Consortium"/>
            <person name="Kirkness E."/>
            <person name="Walenz B."/>
            <person name="Hass B."/>
            <person name="Bruggner R."/>
            <person name="Strausberg R."/>
        </authorList>
    </citation>
    <scope>NUCLEOTIDE SEQUENCE</scope>
    <source>
        <strain evidence="6">USDA</strain>
    </source>
</reference>
<feature type="active site" description="Nucleophile" evidence="3">
    <location>
        <position position="36"/>
    </location>
</feature>
<dbReference type="PROSITE" id="PS51352">
    <property type="entry name" value="THIOREDOXIN_2"/>
    <property type="match status" value="1"/>
</dbReference>
<dbReference type="PRINTS" id="PR00421">
    <property type="entry name" value="THIOREDOXIN"/>
</dbReference>
<evidence type="ECO:0000256" key="4">
    <source>
        <dbReference type="PIRSR" id="PIRSR000077-4"/>
    </source>
</evidence>
<comment type="similarity">
    <text evidence="2">Belongs to the thioredoxin family.</text>
</comment>
<protein>
    <recommendedName>
        <fullName evidence="2">Thioredoxin</fullName>
    </recommendedName>
</protein>
<dbReference type="InParanoid" id="E0VFG1"/>
<dbReference type="FunCoup" id="E0VFG1">
    <property type="interactions" value="942"/>
</dbReference>
<proteinExistence type="inferred from homology"/>
<dbReference type="OrthoDB" id="2121326at2759"/>
<dbReference type="NCBIfam" id="TIGR01068">
    <property type="entry name" value="thioredoxin"/>
    <property type="match status" value="1"/>
</dbReference>
<evidence type="ECO:0000256" key="3">
    <source>
        <dbReference type="PIRSR" id="PIRSR000077-1"/>
    </source>
</evidence>
<dbReference type="InterPro" id="IPR005746">
    <property type="entry name" value="Thioredoxin"/>
</dbReference>
<dbReference type="PROSITE" id="PS00194">
    <property type="entry name" value="THIOREDOXIN_1"/>
    <property type="match status" value="1"/>
</dbReference>
<dbReference type="RefSeq" id="XP_002424855.1">
    <property type="nucleotide sequence ID" value="XM_002424810.1"/>
</dbReference>
<dbReference type="KEGG" id="phu:Phum_PHUM156960"/>
<dbReference type="InterPro" id="IPR017937">
    <property type="entry name" value="Thioredoxin_CS"/>
</dbReference>
<organism>
    <name type="scientific">Pediculus humanus subsp. corporis</name>
    <name type="common">Body louse</name>
    <dbReference type="NCBI Taxonomy" id="121224"/>
    <lineage>
        <taxon>Eukaryota</taxon>
        <taxon>Metazoa</taxon>
        <taxon>Ecdysozoa</taxon>
        <taxon>Arthropoda</taxon>
        <taxon>Hexapoda</taxon>
        <taxon>Insecta</taxon>
        <taxon>Pterygota</taxon>
        <taxon>Neoptera</taxon>
        <taxon>Paraneoptera</taxon>
        <taxon>Psocodea</taxon>
        <taxon>Troctomorpha</taxon>
        <taxon>Phthiraptera</taxon>
        <taxon>Anoplura</taxon>
        <taxon>Pediculidae</taxon>
        <taxon>Pediculus</taxon>
    </lineage>
</organism>
<dbReference type="Pfam" id="PF00085">
    <property type="entry name" value="Thioredoxin"/>
    <property type="match status" value="1"/>
</dbReference>
<dbReference type="GO" id="GO:0015035">
    <property type="term" value="F:protein-disulfide reductase activity"/>
    <property type="evidence" value="ECO:0007669"/>
    <property type="project" value="InterPro"/>
</dbReference>
<dbReference type="InterPro" id="IPR013766">
    <property type="entry name" value="Thioredoxin_domain"/>
</dbReference>
<feature type="site" description="Contributes to redox potential value" evidence="3">
    <location>
        <position position="35"/>
    </location>
</feature>
<evidence type="ECO:0000313" key="8">
    <source>
        <dbReference type="Proteomes" id="UP000009046"/>
    </source>
</evidence>
<feature type="site" description="Deprotonates C-terminal active site Cys" evidence="3">
    <location>
        <position position="27"/>
    </location>
</feature>